<keyword evidence="2" id="KW-1185">Reference proteome</keyword>
<evidence type="ECO:0000313" key="1">
    <source>
        <dbReference type="EMBL" id="QNI34495.1"/>
    </source>
</evidence>
<dbReference type="RefSeq" id="WP_186746709.1">
    <property type="nucleotide sequence ID" value="NZ_CP060394.1"/>
</dbReference>
<dbReference type="EMBL" id="CP060394">
    <property type="protein sequence ID" value="QNI34495.1"/>
    <property type="molecule type" value="Genomic_DNA"/>
</dbReference>
<protein>
    <submittedName>
        <fullName evidence="1">ASCH domain-containing protein</fullName>
    </submittedName>
</protein>
<name>A0A7G8BPM5_9BACT</name>
<dbReference type="Proteomes" id="UP000515312">
    <property type="component" value="Chromosome"/>
</dbReference>
<dbReference type="SUPFAM" id="SSF88697">
    <property type="entry name" value="PUA domain-like"/>
    <property type="match status" value="1"/>
</dbReference>
<reference evidence="1 2" key="1">
    <citation type="submission" date="2020-08" db="EMBL/GenBank/DDBJ databases">
        <title>Edaphobacter telluris sp. nov. and Acidobacterium dinghuensis sp. nov., two acidobacteria isolated from forest soil.</title>
        <authorList>
            <person name="Fu J."/>
            <person name="Qiu L."/>
        </authorList>
    </citation>
    <scope>NUCLEOTIDE SEQUENCE [LARGE SCALE GENOMIC DNA]</scope>
    <source>
        <strain evidence="1">4Y35</strain>
    </source>
</reference>
<organism evidence="1 2">
    <name type="scientific">Alloacidobacterium dinghuense</name>
    <dbReference type="NCBI Taxonomy" id="2763107"/>
    <lineage>
        <taxon>Bacteria</taxon>
        <taxon>Pseudomonadati</taxon>
        <taxon>Acidobacteriota</taxon>
        <taxon>Terriglobia</taxon>
        <taxon>Terriglobales</taxon>
        <taxon>Acidobacteriaceae</taxon>
        <taxon>Alloacidobacterium</taxon>
    </lineage>
</organism>
<gene>
    <name evidence="1" type="ORF">H7849_11730</name>
</gene>
<evidence type="ECO:0000313" key="2">
    <source>
        <dbReference type="Proteomes" id="UP000515312"/>
    </source>
</evidence>
<dbReference type="KEGG" id="adin:H7849_11730"/>
<dbReference type="Gene3D" id="2.30.130.30">
    <property type="entry name" value="Hypothetical protein"/>
    <property type="match status" value="1"/>
</dbReference>
<proteinExistence type="predicted"/>
<dbReference type="InterPro" id="IPR015947">
    <property type="entry name" value="PUA-like_sf"/>
</dbReference>
<accession>A0A7G8BPM5</accession>
<sequence>MAAFNFKQQFKPMILSGRKRHTIRAKRKRCTKPGERLYLFCGMRTKFCERLMEPVCTKVQDIVIDSTGSIFIDGERLHSDEREALAAADGFASYVDMMKFWNGRLPFEGDIIHWKFSGAQA</sequence>
<dbReference type="AlphaFoldDB" id="A0A7G8BPM5"/>